<sequence>MTDEVENQPRRRWWRVIGLVALAIVPLHLAIDAAYSAYVARAAAGWEATTDRNADGVLEGCESYDLPAAGDAPTNTAILLVHGTNASPRHYDYIAPALAERGYHCRVVRLPGFAEPVAKYSQTTAAQWLATVRDELASLRGRFDRVGVVGHSLGGAVTIGVLLDDPDAADFAVLLAPAIKVSSARSPLLSTRAWHEISEWTFVFTHVLHSPFPLDCRDPEKTSHPGGTPFTPRAVVDQLFTLMDANAPRAADLTTPVIVVVAGDDHIVDTPAIEAYYEQIGATDKRLVELPKSGHEVTLDWEWRDVVNAITEGVSMGTQTASRPTDDASGAAH</sequence>
<gene>
    <name evidence="3" type="ORF">Pla108_16840</name>
</gene>
<protein>
    <submittedName>
        <fullName evidence="3">Thermostable monoacylglycerol lipase</fullName>
        <ecNumber evidence="3">3.1.1.23</ecNumber>
    </submittedName>
</protein>
<evidence type="ECO:0000313" key="3">
    <source>
        <dbReference type="EMBL" id="TWU00732.1"/>
    </source>
</evidence>
<keyword evidence="3" id="KW-0378">Hydrolase</keyword>
<keyword evidence="1" id="KW-0472">Membrane</keyword>
<dbReference type="Pfam" id="PF12146">
    <property type="entry name" value="Hydrolase_4"/>
    <property type="match status" value="1"/>
</dbReference>
<dbReference type="SUPFAM" id="SSF53474">
    <property type="entry name" value="alpha/beta-Hydrolases"/>
    <property type="match status" value="1"/>
</dbReference>
<dbReference type="InterPro" id="IPR050228">
    <property type="entry name" value="Carboxylesterase_BioH"/>
</dbReference>
<dbReference type="Gene3D" id="3.40.50.1820">
    <property type="entry name" value="alpha/beta hydrolase"/>
    <property type="match status" value="1"/>
</dbReference>
<dbReference type="AlphaFoldDB" id="A0A5C6ANY4"/>
<dbReference type="GO" id="GO:0047372">
    <property type="term" value="F:monoacylglycerol lipase activity"/>
    <property type="evidence" value="ECO:0007669"/>
    <property type="project" value="UniProtKB-EC"/>
</dbReference>
<dbReference type="EC" id="3.1.1.23" evidence="3"/>
<reference evidence="3 4" key="1">
    <citation type="submission" date="2019-02" db="EMBL/GenBank/DDBJ databases">
        <title>Deep-cultivation of Planctomycetes and their phenomic and genomic characterization uncovers novel biology.</title>
        <authorList>
            <person name="Wiegand S."/>
            <person name="Jogler M."/>
            <person name="Boedeker C."/>
            <person name="Pinto D."/>
            <person name="Vollmers J."/>
            <person name="Rivas-Marin E."/>
            <person name="Kohn T."/>
            <person name="Peeters S.H."/>
            <person name="Heuer A."/>
            <person name="Rast P."/>
            <person name="Oberbeckmann S."/>
            <person name="Bunk B."/>
            <person name="Jeske O."/>
            <person name="Meyerdierks A."/>
            <person name="Storesund J.E."/>
            <person name="Kallscheuer N."/>
            <person name="Luecker S."/>
            <person name="Lage O.M."/>
            <person name="Pohl T."/>
            <person name="Merkel B.J."/>
            <person name="Hornburger P."/>
            <person name="Mueller R.-W."/>
            <person name="Bruemmer F."/>
            <person name="Labrenz M."/>
            <person name="Spormann A.M."/>
            <person name="Op Den Camp H."/>
            <person name="Overmann J."/>
            <person name="Amann R."/>
            <person name="Jetten M.S.M."/>
            <person name="Mascher T."/>
            <person name="Medema M.H."/>
            <person name="Devos D.P."/>
            <person name="Kaster A.-K."/>
            <person name="Ovreas L."/>
            <person name="Rohde M."/>
            <person name="Galperin M.Y."/>
            <person name="Jogler C."/>
        </authorList>
    </citation>
    <scope>NUCLEOTIDE SEQUENCE [LARGE SCALE GENOMIC DNA]</scope>
    <source>
        <strain evidence="3 4">Pla108</strain>
    </source>
</reference>
<dbReference type="RefSeq" id="WP_197526357.1">
    <property type="nucleotide sequence ID" value="NZ_SJPR01000001.1"/>
</dbReference>
<organism evidence="3 4">
    <name type="scientific">Botrimarina colliarenosi</name>
    <dbReference type="NCBI Taxonomy" id="2528001"/>
    <lineage>
        <taxon>Bacteria</taxon>
        <taxon>Pseudomonadati</taxon>
        <taxon>Planctomycetota</taxon>
        <taxon>Planctomycetia</taxon>
        <taxon>Pirellulales</taxon>
        <taxon>Lacipirellulaceae</taxon>
        <taxon>Botrimarina</taxon>
    </lineage>
</organism>
<evidence type="ECO:0000256" key="1">
    <source>
        <dbReference type="SAM" id="Phobius"/>
    </source>
</evidence>
<name>A0A5C6ANY4_9BACT</name>
<dbReference type="InterPro" id="IPR022742">
    <property type="entry name" value="Hydrolase_4"/>
</dbReference>
<keyword evidence="1" id="KW-0812">Transmembrane</keyword>
<dbReference type="PANTHER" id="PTHR43194">
    <property type="entry name" value="HYDROLASE ALPHA/BETA FOLD FAMILY"/>
    <property type="match status" value="1"/>
</dbReference>
<dbReference type="InterPro" id="IPR029058">
    <property type="entry name" value="AB_hydrolase_fold"/>
</dbReference>
<dbReference type="PANTHER" id="PTHR43194:SF2">
    <property type="entry name" value="PEROXISOMAL MEMBRANE PROTEIN LPX1"/>
    <property type="match status" value="1"/>
</dbReference>
<dbReference type="EMBL" id="SJPR01000001">
    <property type="protein sequence ID" value="TWU00732.1"/>
    <property type="molecule type" value="Genomic_DNA"/>
</dbReference>
<proteinExistence type="predicted"/>
<dbReference type="Proteomes" id="UP000317421">
    <property type="component" value="Unassembled WGS sequence"/>
</dbReference>
<evidence type="ECO:0000259" key="2">
    <source>
        <dbReference type="Pfam" id="PF12146"/>
    </source>
</evidence>
<evidence type="ECO:0000313" key="4">
    <source>
        <dbReference type="Proteomes" id="UP000317421"/>
    </source>
</evidence>
<accession>A0A5C6ANY4</accession>
<feature type="transmembrane region" description="Helical" evidence="1">
    <location>
        <begin position="12"/>
        <end position="31"/>
    </location>
</feature>
<comment type="caution">
    <text evidence="3">The sequence shown here is derived from an EMBL/GenBank/DDBJ whole genome shotgun (WGS) entry which is preliminary data.</text>
</comment>
<keyword evidence="1" id="KW-1133">Transmembrane helix</keyword>
<feature type="domain" description="Serine aminopeptidase S33" evidence="2">
    <location>
        <begin position="75"/>
        <end position="300"/>
    </location>
</feature>
<keyword evidence="4" id="KW-1185">Reference proteome</keyword>